<dbReference type="SUPFAM" id="SSF49265">
    <property type="entry name" value="Fibronectin type III"/>
    <property type="match status" value="1"/>
</dbReference>
<dbReference type="SMART" id="SM00191">
    <property type="entry name" value="Int_alpha"/>
    <property type="match status" value="6"/>
</dbReference>
<keyword evidence="3" id="KW-0325">Glycoprotein</keyword>
<dbReference type="InterPro" id="IPR036116">
    <property type="entry name" value="FN3_sf"/>
</dbReference>
<gene>
    <name evidence="6" type="ORF">ENJ12_07095</name>
</gene>
<dbReference type="PANTHER" id="PTHR36220:SF1">
    <property type="entry name" value="GAMMA TUBULIN COMPLEX COMPONENT C-TERMINAL DOMAIN-CONTAINING PROTEIN"/>
    <property type="match status" value="1"/>
</dbReference>
<sequence>MKQETSRFGHFPATFETVCCVMDKDMKICKDHQNRWACALPFLLIAFLMAIPLSKAFAQTQEGLSQQERNSIISAISQDNKLVATDGAIGDGFGRSVSISGDWAVVGAYADSDNGGQSGSAYLFYRNSGGAGNWGQVKKLLPADGAAADYFGESVAISGDTIIVGAWLDDDNGSASGSAYIFSRNQGGTDNWGQVKKLLPSDGSSDDYFGLSVSVSGDVAVVGAKGYDDGTISDKGAVYVFSRNRGGSNNWGESRKLLGSDSAANGQFGHSVTIDGDTIIVGAFRDNDNGSGSGSAYIFERNSGGADNWGETRKLLASDGAAEDFFGISVGIDGDTAIIGAKFNDDKGSQSGAAYIFSRNQGGSNAWGEVSKLLASDGTADDWFGHSVAISGDTAVVGAYLKDVSAKGSGAAYRFSRNEGGADNWGETGKLEAGDASSDDQFGYSVAIGNTAILVGAQFADGNASTSGAAYVFSQTQSYPVTVNVGDHGSVSANSGAISACTSTGGVCTGTYSQGANVVLTATPDTGYVTAWSGPDSAACATNTCTFNAIASAKSVTVSFSQDTYQVTASVDANGVLDKSSATVTLNSSATFTVTANPGYRTDTTVGGSCPVGSWNGAEYTTGPVTTDCSVSFTHTPENSNESCSGGGAIKKIEGKHYSAETSSCTADYQINMGPTVTLDNVSHLTLTAAAVVLNPTVRVASGSTLRINSSTARVGALNQALLGSLSGASIHAYRLSDLENPVEGPWQTVVADEVSVAGRFALLLDGIPDDEWILVAASGGRDIDADDDGNTNTPSTPNKGTLYGLAKAREWRNGNVRVTALTDLAWRFARSLIGEVAPTQLHIRLDDLARALITQDINADGVVDHHDIHAFVPHDPAHRSSLNFDYDALIEPDANGDSVIGAHHSGDSNLLDALLEMKFGSAFALYPGTDSRYDQVRVEVVLSGRGLVVSDIGGIRNYSELDPYKDNKPAAWLARNPSGKLVLTATPIDSTRILGWSGCDQVSSDLSECSVALDRSHQVMAKFGYKSTELNAAVHDLSGAAVVLDTNVVLLNILPSHTELIDSLQQLQTGDFIVGSTADGGFLRKVTTFERIDNTTYRLTTLDATLKDVIAKGTWGFSAPFTNGDLRGYQPPSAMRASATFDESAFTGLEGVRLIPSNDPRDTTFHLKLGGAADRSSDVSEVKRELNVVLWEKNGGKITAQGSIDIQITADVGGNYGWFSGLEDFHFTVSEKSQLDIKFMGEGIVNLKDMVGKEIKAKVATIPIGSHFVLVGGVFPVWVTPEISIYLGVDAELKASLTAGVTAQSSRRVGVAYKRGVKGLKTIYEPPADSWSFIKPALSAEGMIKGYVEAGVEFRLYGVMGPELGAQSYLQLQGSIPLLNEDIVTGQGCNDGIEYSLKFGFDGFFRWNLNDVESGVRAFLKKMGVENADEWLAFEFFFLKLEHLLAHGYLTGQCAEDPPFLKVSGENIDTLVDPASPTVVQKSYLVENIGKGKLPWSVQYSDDAAISVSPSNGELAENESAYVVVEVDTGQLQKGVYRNKLLFENGFRKAEGLRFGSLGSTFREVEIKVVQQPNVAPTITGFEDRGDGIGLIEWNFDASSLDVEMRGYEIYLQVDGDPAWTMKRSVDGIDTVSTIMSGLPKGKNVCFRMQAYGEYSTRTPNSAEHCVLLSGGELTLTLVNSLSEGSTATATLSRSGDLTNALSVYLDSNDVTEADVPAAVTLPAGQSSASFTVTSVADGIVDGDQNVTISAYLAGWGSAEAELTVTDEDSATPRTWKQIDTSGLSYFSKVSGISQSDVYFSRVAGDKIYRFDGNNFTTMSSPANTGPIWDLYGDVALVREDGKVGILKTDGNSWQSLNIPADKTTSFDGVNIWSEGNTIIARARGNRSINYLNGSWFYYNPGTGDENTDLWGPDADHYYEAYWSNGLGKQRVRYHYNDAGSWKARTLDDFPAKFIRGTPAGASPGTVYGVEGEKIYRWVDGQGVTEMTHPLSGQAGYAFYGITESGGNLYVYGANQWDALVFKLSGDIWTDISPDTLSAVGDMWGSGGNLYAVIGTDLWYFSNP</sequence>
<evidence type="ECO:0000256" key="1">
    <source>
        <dbReference type="ARBA" id="ARBA00022729"/>
    </source>
</evidence>
<dbReference type="Gene3D" id="2.60.40.2030">
    <property type="match status" value="1"/>
</dbReference>
<dbReference type="InterPro" id="IPR044060">
    <property type="entry name" value="Bacterial_rp_domain"/>
</dbReference>
<evidence type="ECO:0000313" key="6">
    <source>
        <dbReference type="EMBL" id="HEC06599.1"/>
    </source>
</evidence>
<dbReference type="PANTHER" id="PTHR36220">
    <property type="entry name" value="UNNAMED PRODUCT"/>
    <property type="match status" value="1"/>
</dbReference>
<dbReference type="InterPro" id="IPR018247">
    <property type="entry name" value="EF_Hand_1_Ca_BS"/>
</dbReference>
<accession>A0A831RX23</accession>
<keyword evidence="4" id="KW-0472">Membrane</keyword>
<dbReference type="SUPFAM" id="SSF69318">
    <property type="entry name" value="Integrin alpha N-terminal domain"/>
    <property type="match status" value="3"/>
</dbReference>
<protein>
    <recommendedName>
        <fullName evidence="5">Bacterial repeat domain-containing protein</fullName>
    </recommendedName>
</protein>
<dbReference type="Gene3D" id="2.130.10.130">
    <property type="entry name" value="Integrin alpha, N-terminal"/>
    <property type="match status" value="3"/>
</dbReference>
<dbReference type="Proteomes" id="UP000886339">
    <property type="component" value="Unassembled WGS sequence"/>
</dbReference>
<keyword evidence="4" id="KW-0812">Transmembrane</keyword>
<feature type="transmembrane region" description="Helical" evidence="4">
    <location>
        <begin position="36"/>
        <end position="58"/>
    </location>
</feature>
<dbReference type="InterPro" id="IPR013519">
    <property type="entry name" value="Int_alpha_beta-p"/>
</dbReference>
<dbReference type="InterPro" id="IPR013517">
    <property type="entry name" value="FG-GAP"/>
</dbReference>
<dbReference type="SUPFAM" id="SSF141072">
    <property type="entry name" value="CalX-like"/>
    <property type="match status" value="1"/>
</dbReference>
<organism evidence="6">
    <name type="scientific">Thiolapillus brandeum</name>
    <dbReference type="NCBI Taxonomy" id="1076588"/>
    <lineage>
        <taxon>Bacteria</taxon>
        <taxon>Pseudomonadati</taxon>
        <taxon>Pseudomonadota</taxon>
        <taxon>Gammaproteobacteria</taxon>
        <taxon>Chromatiales</taxon>
        <taxon>Sedimenticolaceae</taxon>
        <taxon>Thiolapillus</taxon>
    </lineage>
</organism>
<keyword evidence="2" id="KW-0677">Repeat</keyword>
<evidence type="ECO:0000259" key="5">
    <source>
        <dbReference type="Pfam" id="PF18998"/>
    </source>
</evidence>
<dbReference type="Pfam" id="PF18998">
    <property type="entry name" value="Flg_new_2"/>
    <property type="match status" value="1"/>
</dbReference>
<comment type="caution">
    <text evidence="6">The sequence shown here is derived from an EMBL/GenBank/DDBJ whole genome shotgun (WGS) entry which is preliminary data.</text>
</comment>
<name>A0A831RX23_9GAMM</name>
<evidence type="ECO:0000256" key="3">
    <source>
        <dbReference type="ARBA" id="ARBA00023180"/>
    </source>
</evidence>
<dbReference type="InterPro" id="IPR038081">
    <property type="entry name" value="CalX-like_sf"/>
</dbReference>
<dbReference type="PROSITE" id="PS51470">
    <property type="entry name" value="FG_GAP"/>
    <property type="match status" value="3"/>
</dbReference>
<dbReference type="Pfam" id="PF14312">
    <property type="entry name" value="FG-GAP_2"/>
    <property type="match status" value="7"/>
</dbReference>
<keyword evidence="1" id="KW-0732">Signal</keyword>
<dbReference type="InterPro" id="IPR028994">
    <property type="entry name" value="Integrin_alpha_N"/>
</dbReference>
<reference evidence="6" key="1">
    <citation type="journal article" date="2020" name="mSystems">
        <title>Genome- and Community-Level Interaction Insights into Carbon Utilization and Element Cycling Functions of Hydrothermarchaeota in Hydrothermal Sediment.</title>
        <authorList>
            <person name="Zhou Z."/>
            <person name="Liu Y."/>
            <person name="Xu W."/>
            <person name="Pan J."/>
            <person name="Luo Z.H."/>
            <person name="Li M."/>
        </authorList>
    </citation>
    <scope>NUCLEOTIDE SEQUENCE [LARGE SCALE GENOMIC DNA]</scope>
    <source>
        <strain evidence="6">HyVt-458</strain>
    </source>
</reference>
<keyword evidence="4" id="KW-1133">Transmembrane helix</keyword>
<feature type="domain" description="Bacterial repeat" evidence="5">
    <location>
        <begin position="499"/>
        <end position="563"/>
    </location>
</feature>
<dbReference type="EMBL" id="DRLF01000249">
    <property type="protein sequence ID" value="HEC06599.1"/>
    <property type="molecule type" value="Genomic_DNA"/>
</dbReference>
<proteinExistence type="predicted"/>
<dbReference type="PROSITE" id="PS00018">
    <property type="entry name" value="EF_HAND_1"/>
    <property type="match status" value="1"/>
</dbReference>
<evidence type="ECO:0000256" key="4">
    <source>
        <dbReference type="SAM" id="Phobius"/>
    </source>
</evidence>
<evidence type="ECO:0000256" key="2">
    <source>
        <dbReference type="ARBA" id="ARBA00022737"/>
    </source>
</evidence>